<name>A0ABS4AK24_9PROT</name>
<feature type="compositionally biased region" description="Pro residues" evidence="1">
    <location>
        <begin position="210"/>
        <end position="221"/>
    </location>
</feature>
<feature type="region of interest" description="Disordered" evidence="1">
    <location>
        <begin position="200"/>
        <end position="222"/>
    </location>
</feature>
<evidence type="ECO:0000313" key="3">
    <source>
        <dbReference type="Proteomes" id="UP000681594"/>
    </source>
</evidence>
<accession>A0ABS4AK24</accession>
<proteinExistence type="predicted"/>
<reference evidence="2 3" key="1">
    <citation type="submission" date="2021-03" db="EMBL/GenBank/DDBJ databases">
        <authorList>
            <person name="So Y."/>
        </authorList>
    </citation>
    <scope>NUCLEOTIDE SEQUENCE [LARGE SCALE GENOMIC DNA]</scope>
    <source>
        <strain evidence="2 3">SSH11</strain>
    </source>
</reference>
<dbReference type="RefSeq" id="WP_209381639.1">
    <property type="nucleotide sequence ID" value="NZ_JAGIZB010000033.1"/>
</dbReference>
<evidence type="ECO:0000313" key="2">
    <source>
        <dbReference type="EMBL" id="MBP0447372.1"/>
    </source>
</evidence>
<dbReference type="EMBL" id="JAGIZB010000033">
    <property type="protein sequence ID" value="MBP0447372.1"/>
    <property type="molecule type" value="Genomic_DNA"/>
</dbReference>
<feature type="region of interest" description="Disordered" evidence="1">
    <location>
        <begin position="119"/>
        <end position="167"/>
    </location>
</feature>
<keyword evidence="3" id="KW-1185">Reference proteome</keyword>
<protein>
    <submittedName>
        <fullName evidence="2">Uncharacterized protein</fullName>
    </submittedName>
</protein>
<sequence length="342" mass="35213">MRQDTDVARMAAALRTPALKYRSFGNEPVRNAPSVEAQSDDQAFGILGDALSGASDLPPDMIMGGPASESPLPTETPVLPVQPAAVANTPLPVPPPPAWHAEEPARMPDLIAPNPYAQLQRAPLPEPPPVRPAPVQQETMPVVPSWSQPLPPAPPSQPQPAPSPAAHSLLQVLMGDHAPPAPPVTPQAVPVVPPPVAPLAVSAQATHPQPALPQAPIPVRPEMPAQLPRQAPLAASPQVPAAPASPPPLPLLASLSSGPAALPPIRMGGSTGSSLLDALMGFGPGAGSTTVHYPLLDALGDAMRGTGNEPSPRHWPAERVDIALPDLLRRIAAGVRFARNAA</sequence>
<organism evidence="2 3">
    <name type="scientific">Pararoseomonas baculiformis</name>
    <dbReference type="NCBI Taxonomy" id="2820812"/>
    <lineage>
        <taxon>Bacteria</taxon>
        <taxon>Pseudomonadati</taxon>
        <taxon>Pseudomonadota</taxon>
        <taxon>Alphaproteobacteria</taxon>
        <taxon>Acetobacterales</taxon>
        <taxon>Acetobacteraceae</taxon>
        <taxon>Pararoseomonas</taxon>
    </lineage>
</organism>
<comment type="caution">
    <text evidence="2">The sequence shown here is derived from an EMBL/GenBank/DDBJ whole genome shotgun (WGS) entry which is preliminary data.</text>
</comment>
<feature type="compositionally biased region" description="Pro residues" evidence="1">
    <location>
        <begin position="149"/>
        <end position="163"/>
    </location>
</feature>
<dbReference type="PRINTS" id="PR01217">
    <property type="entry name" value="PRICHEXTENSN"/>
</dbReference>
<evidence type="ECO:0000256" key="1">
    <source>
        <dbReference type="SAM" id="MobiDB-lite"/>
    </source>
</evidence>
<feature type="region of interest" description="Disordered" evidence="1">
    <location>
        <begin position="49"/>
        <end position="77"/>
    </location>
</feature>
<dbReference type="Proteomes" id="UP000681594">
    <property type="component" value="Unassembled WGS sequence"/>
</dbReference>
<gene>
    <name evidence="2" type="ORF">J8J14_21630</name>
</gene>